<evidence type="ECO:0000259" key="6">
    <source>
        <dbReference type="Pfam" id="PF00171"/>
    </source>
</evidence>
<evidence type="ECO:0000256" key="3">
    <source>
        <dbReference type="ARBA" id="ARBA00023027"/>
    </source>
</evidence>
<dbReference type="InterPro" id="IPR016160">
    <property type="entry name" value="Ald_DH_CS_CYS"/>
</dbReference>
<feature type="domain" description="Aldehyde dehydrogenase" evidence="6">
    <location>
        <begin position="17"/>
        <end position="475"/>
    </location>
</feature>
<dbReference type="EMBL" id="CP104064">
    <property type="protein sequence ID" value="WAH38058.1"/>
    <property type="molecule type" value="Genomic_DNA"/>
</dbReference>
<evidence type="ECO:0000313" key="8">
    <source>
        <dbReference type="Proteomes" id="UP001164803"/>
    </source>
</evidence>
<dbReference type="InterPro" id="IPR029510">
    <property type="entry name" value="Ald_DH_CS_GLU"/>
</dbReference>
<feature type="active site" evidence="4">
    <location>
        <position position="254"/>
    </location>
</feature>
<protein>
    <submittedName>
        <fullName evidence="7">Aldehyde dehydrogenase family protein</fullName>
    </submittedName>
</protein>
<keyword evidence="3" id="KW-0520">NAD</keyword>
<gene>
    <name evidence="7" type="ORF">NZD86_06105</name>
</gene>
<name>A0ABY6Z6B6_9BACL</name>
<evidence type="ECO:0000256" key="5">
    <source>
        <dbReference type="RuleBase" id="RU003345"/>
    </source>
</evidence>
<dbReference type="Proteomes" id="UP001164803">
    <property type="component" value="Chromosome"/>
</dbReference>
<dbReference type="RefSeq" id="WP_268045603.1">
    <property type="nucleotide sequence ID" value="NZ_CP104064.1"/>
</dbReference>
<dbReference type="Pfam" id="PF00171">
    <property type="entry name" value="Aldedh"/>
    <property type="match status" value="1"/>
</dbReference>
<keyword evidence="8" id="KW-1185">Reference proteome</keyword>
<comment type="similarity">
    <text evidence="1 5">Belongs to the aldehyde dehydrogenase family.</text>
</comment>
<dbReference type="SUPFAM" id="SSF53720">
    <property type="entry name" value="ALDH-like"/>
    <property type="match status" value="1"/>
</dbReference>
<dbReference type="InterPro" id="IPR016162">
    <property type="entry name" value="Ald_DH_N"/>
</dbReference>
<dbReference type="InterPro" id="IPR016161">
    <property type="entry name" value="Ald_DH/histidinol_DH"/>
</dbReference>
<sequence>MAFDFSTLNKQYIDGTWRDGRSGKVYVDQNPYDETTVAEFQMASIEDVDLACQAAQRAQKEWAKVNPFEKRELFERAVQIIDDNTESIARVIADEIGGTFVKAMIEIMLVKNTLKEAATYPMRMDGRIIPASIPGKENRLYRLPVGVVAVLSPFNFPFCLSMRAVAPALACGNGVVLKPNEASAITGGTMIAKIFEEAGLPKGLLNVIVTEIGQIGDSFIEHPIPKVISFTGSTPVGRHIGEVASRNLKRVGLELGGNSALVVLEDADIDQAVNASVFSRFAHQGQICMCTNRVIVHREVYDIFVEKLVDKVASLKCGDPREQDTVIGPLINHRQVELLQKVVDESIAQGAKLAYRGPVEGNVVGPIVLTDVSEEMTCARQEMFGPAIAIIPVDSEDEAIRVANNSDFGLSGAVHTSNLERGVEIAKRIESGMVHVNDGTVNDEPLVAFGGEKASGVGRYNGEWALEEFTTVKWISVQHEKREYPF</sequence>
<keyword evidence="2 5" id="KW-0560">Oxidoreductase</keyword>
<evidence type="ECO:0000256" key="4">
    <source>
        <dbReference type="PROSITE-ProRule" id="PRU10007"/>
    </source>
</evidence>
<dbReference type="InterPro" id="IPR015590">
    <property type="entry name" value="Aldehyde_DH_dom"/>
</dbReference>
<dbReference type="Gene3D" id="3.40.605.10">
    <property type="entry name" value="Aldehyde Dehydrogenase, Chain A, domain 1"/>
    <property type="match status" value="1"/>
</dbReference>
<evidence type="ECO:0000256" key="1">
    <source>
        <dbReference type="ARBA" id="ARBA00009986"/>
    </source>
</evidence>
<evidence type="ECO:0000256" key="2">
    <source>
        <dbReference type="ARBA" id="ARBA00023002"/>
    </source>
</evidence>
<proteinExistence type="inferred from homology"/>
<reference evidence="7" key="1">
    <citation type="submission" date="2022-08" db="EMBL/GenBank/DDBJ databases">
        <title>Alicyclobacillus dauci DSM2870, complete genome.</title>
        <authorList>
            <person name="Wang Q."/>
            <person name="Cai R."/>
            <person name="Wang Z."/>
        </authorList>
    </citation>
    <scope>NUCLEOTIDE SEQUENCE</scope>
    <source>
        <strain evidence="7">DSM 28700</strain>
    </source>
</reference>
<dbReference type="PANTHER" id="PTHR42986:SF1">
    <property type="entry name" value="BENZALDEHYDE DEHYDROGENASE YFMT"/>
    <property type="match status" value="1"/>
</dbReference>
<dbReference type="InterPro" id="IPR016163">
    <property type="entry name" value="Ald_DH_C"/>
</dbReference>
<dbReference type="PROSITE" id="PS00070">
    <property type="entry name" value="ALDEHYDE_DEHYDR_CYS"/>
    <property type="match status" value="1"/>
</dbReference>
<organism evidence="7 8">
    <name type="scientific">Alicyclobacillus dauci</name>
    <dbReference type="NCBI Taxonomy" id="1475485"/>
    <lineage>
        <taxon>Bacteria</taxon>
        <taxon>Bacillati</taxon>
        <taxon>Bacillota</taxon>
        <taxon>Bacilli</taxon>
        <taxon>Bacillales</taxon>
        <taxon>Alicyclobacillaceae</taxon>
        <taxon>Alicyclobacillus</taxon>
    </lineage>
</organism>
<accession>A0ABY6Z6B6</accession>
<dbReference type="PROSITE" id="PS00687">
    <property type="entry name" value="ALDEHYDE_DEHYDR_GLU"/>
    <property type="match status" value="1"/>
</dbReference>
<evidence type="ECO:0000313" key="7">
    <source>
        <dbReference type="EMBL" id="WAH38058.1"/>
    </source>
</evidence>
<dbReference type="Gene3D" id="3.40.309.10">
    <property type="entry name" value="Aldehyde Dehydrogenase, Chain A, domain 2"/>
    <property type="match status" value="1"/>
</dbReference>
<dbReference type="PANTHER" id="PTHR42986">
    <property type="entry name" value="BENZALDEHYDE DEHYDROGENASE YFMT"/>
    <property type="match status" value="1"/>
</dbReference>